<organism evidence="2 3">
    <name type="scientific">Lentinula lateritia</name>
    <dbReference type="NCBI Taxonomy" id="40482"/>
    <lineage>
        <taxon>Eukaryota</taxon>
        <taxon>Fungi</taxon>
        <taxon>Dikarya</taxon>
        <taxon>Basidiomycota</taxon>
        <taxon>Agaricomycotina</taxon>
        <taxon>Agaricomycetes</taxon>
        <taxon>Agaricomycetidae</taxon>
        <taxon>Agaricales</taxon>
        <taxon>Marasmiineae</taxon>
        <taxon>Omphalotaceae</taxon>
        <taxon>Lentinula</taxon>
    </lineage>
</organism>
<reference evidence="2" key="1">
    <citation type="submission" date="2022-08" db="EMBL/GenBank/DDBJ databases">
        <authorList>
            <consortium name="DOE Joint Genome Institute"/>
            <person name="Min B."/>
            <person name="Riley R."/>
            <person name="Sierra-Patev S."/>
            <person name="Naranjo-Ortiz M."/>
            <person name="Looney B."/>
            <person name="Konkel Z."/>
            <person name="Slot J.C."/>
            <person name="Sakamoto Y."/>
            <person name="Steenwyk J.L."/>
            <person name="Rokas A."/>
            <person name="Carro J."/>
            <person name="Camarero S."/>
            <person name="Ferreira P."/>
            <person name="Molpeceres G."/>
            <person name="Ruiz-Duenas F.J."/>
            <person name="Serrano A."/>
            <person name="Henrissat B."/>
            <person name="Drula E."/>
            <person name="Hughes K.W."/>
            <person name="Mata J.L."/>
            <person name="Ishikawa N.K."/>
            <person name="Vargas-Isla R."/>
            <person name="Ushijima S."/>
            <person name="Smith C.A."/>
            <person name="Ahrendt S."/>
            <person name="Andreopoulos W."/>
            <person name="He G."/>
            <person name="Labutti K."/>
            <person name="Lipzen A."/>
            <person name="Ng V."/>
            <person name="Sandor L."/>
            <person name="Barry K."/>
            <person name="Martinez A.T."/>
            <person name="Xiao Y."/>
            <person name="Gibbons J.G."/>
            <person name="Terashima K."/>
            <person name="Hibbett D.S."/>
            <person name="Grigoriev I.V."/>
        </authorList>
    </citation>
    <scope>NUCLEOTIDE SEQUENCE</scope>
    <source>
        <strain evidence="2">Sp2 HRB7682 ss15</strain>
    </source>
</reference>
<reference evidence="2" key="2">
    <citation type="journal article" date="2023" name="Proc. Natl. Acad. Sci. U.S.A.">
        <title>A global phylogenomic analysis of the shiitake genus Lentinula.</title>
        <authorList>
            <person name="Sierra-Patev S."/>
            <person name="Min B."/>
            <person name="Naranjo-Ortiz M."/>
            <person name="Looney B."/>
            <person name="Konkel Z."/>
            <person name="Slot J.C."/>
            <person name="Sakamoto Y."/>
            <person name="Steenwyk J.L."/>
            <person name="Rokas A."/>
            <person name="Carro J."/>
            <person name="Camarero S."/>
            <person name="Ferreira P."/>
            <person name="Molpeceres G."/>
            <person name="Ruiz-Duenas F.J."/>
            <person name="Serrano A."/>
            <person name="Henrissat B."/>
            <person name="Drula E."/>
            <person name="Hughes K.W."/>
            <person name="Mata J.L."/>
            <person name="Ishikawa N.K."/>
            <person name="Vargas-Isla R."/>
            <person name="Ushijima S."/>
            <person name="Smith C.A."/>
            <person name="Donoghue J."/>
            <person name="Ahrendt S."/>
            <person name="Andreopoulos W."/>
            <person name="He G."/>
            <person name="LaButti K."/>
            <person name="Lipzen A."/>
            <person name="Ng V."/>
            <person name="Riley R."/>
            <person name="Sandor L."/>
            <person name="Barry K."/>
            <person name="Martinez A.T."/>
            <person name="Xiao Y."/>
            <person name="Gibbons J.G."/>
            <person name="Terashima K."/>
            <person name="Grigoriev I.V."/>
            <person name="Hibbett D."/>
        </authorList>
    </citation>
    <scope>NUCLEOTIDE SEQUENCE</scope>
    <source>
        <strain evidence="2">Sp2 HRB7682 ss15</strain>
    </source>
</reference>
<evidence type="ECO:0000313" key="2">
    <source>
        <dbReference type="EMBL" id="KAJ4491410.1"/>
    </source>
</evidence>
<proteinExistence type="predicted"/>
<comment type="caution">
    <text evidence="2">The sequence shown here is derived from an EMBL/GenBank/DDBJ whole genome shotgun (WGS) entry which is preliminary data.</text>
</comment>
<sequence length="480" mass="54111">MNDDISELANNVRSKLSFHSHWHAFRPAFEEQLLSMTDLANCINKFPIPFDHNTVQKQISQPIDYVLQHQVDGLDDGELGCPAVSVLTSLKRRDNLDNQSHKSSTSRASGPELTPSKRQGRGAQSAKAWLLSWLIVAKMFRCHVTHHQPYCRLLIQLAHILVPNAKASNDSLLLLYEFMLGMAPRTLCIHSRLFLMPLLVNIHAALDDHLLLIILSLALLDNIHIYLEKVHEARCKRNTKKKWVQTTSGMNCEKGMWTKDGNLYFYHVVLCANNAPALNSFFSPYQTSGFYSHISPFAALINAFWTLYVWKERHSKPALTLYSALQYSEVPEPQMIVDTIHAISTTLMELRTRFISESSQRQSPWKPRRGGGGSSEEDFKKYGFDFLDLGGNGDDDKGDASDAGTEPASRSSPPAASEEPREGDIIFLVPEKSVMVTDTIFMNIPLRHKCSSNETQLEEDEKTQDKEDLIVTGHSFATPL</sequence>
<feature type="region of interest" description="Disordered" evidence="1">
    <location>
        <begin position="358"/>
        <end position="377"/>
    </location>
</feature>
<protein>
    <submittedName>
        <fullName evidence="2">Uncharacterized protein</fullName>
    </submittedName>
</protein>
<dbReference type="AlphaFoldDB" id="A0A9W9AVJ5"/>
<feature type="region of interest" description="Disordered" evidence="1">
    <location>
        <begin position="393"/>
        <end position="423"/>
    </location>
</feature>
<feature type="compositionally biased region" description="Low complexity" evidence="1">
    <location>
        <begin position="401"/>
        <end position="417"/>
    </location>
</feature>
<name>A0A9W9AVJ5_9AGAR</name>
<evidence type="ECO:0000256" key="1">
    <source>
        <dbReference type="SAM" id="MobiDB-lite"/>
    </source>
</evidence>
<feature type="region of interest" description="Disordered" evidence="1">
    <location>
        <begin position="95"/>
        <end position="121"/>
    </location>
</feature>
<accession>A0A9W9AVJ5</accession>
<feature type="region of interest" description="Disordered" evidence="1">
    <location>
        <begin position="452"/>
        <end position="480"/>
    </location>
</feature>
<gene>
    <name evidence="2" type="ORF">C8J55DRAFT_556994</name>
</gene>
<evidence type="ECO:0000313" key="3">
    <source>
        <dbReference type="Proteomes" id="UP001150238"/>
    </source>
</evidence>
<dbReference type="EMBL" id="JANVFS010000006">
    <property type="protein sequence ID" value="KAJ4491410.1"/>
    <property type="molecule type" value="Genomic_DNA"/>
</dbReference>
<dbReference type="Proteomes" id="UP001150238">
    <property type="component" value="Unassembled WGS sequence"/>
</dbReference>